<feature type="compositionally biased region" description="Basic and acidic residues" evidence="1">
    <location>
        <begin position="50"/>
        <end position="59"/>
    </location>
</feature>
<dbReference type="PANTHER" id="PTHR40606">
    <property type="match status" value="1"/>
</dbReference>
<dbReference type="Pfam" id="PF07411">
    <property type="entry name" value="DUF1508"/>
    <property type="match status" value="2"/>
</dbReference>
<evidence type="ECO:0000259" key="2">
    <source>
        <dbReference type="Pfam" id="PF07411"/>
    </source>
</evidence>
<sequence>MAGWYELSKNDKGQFSFVLKAGNAETILRSEQYDSKASASNGIASVQKNSPDEARYERKTASDGRFHFNLKAGNHQVIGSSQLYKSEDGRDNGIASVQTNGPTTSVKDLT</sequence>
<gene>
    <name evidence="3" type="ORF">EV685_3347</name>
</gene>
<organism evidence="3 4">
    <name type="scientific">Sphaerotilus mobilis</name>
    <dbReference type="NCBI Taxonomy" id="47994"/>
    <lineage>
        <taxon>Bacteria</taxon>
        <taxon>Pseudomonadati</taxon>
        <taxon>Pseudomonadota</taxon>
        <taxon>Betaproteobacteria</taxon>
        <taxon>Burkholderiales</taxon>
        <taxon>Sphaerotilaceae</taxon>
        <taxon>Sphaerotilus</taxon>
    </lineage>
</organism>
<dbReference type="OrthoDB" id="9802792at2"/>
<feature type="compositionally biased region" description="Polar residues" evidence="1">
    <location>
        <begin position="95"/>
        <end position="110"/>
    </location>
</feature>
<accession>A0A4Q7LEZ9</accession>
<dbReference type="Gene3D" id="2.30.29.80">
    <property type="match status" value="1"/>
</dbReference>
<keyword evidence="4" id="KW-1185">Reference proteome</keyword>
<dbReference type="InterPro" id="IPR051141">
    <property type="entry name" value="UPF0339_domain"/>
</dbReference>
<proteinExistence type="predicted"/>
<comment type="caution">
    <text evidence="3">The sequence shown here is derived from an EMBL/GenBank/DDBJ whole genome shotgun (WGS) entry which is preliminary data.</text>
</comment>
<feature type="compositionally biased region" description="Polar residues" evidence="1">
    <location>
        <begin position="35"/>
        <end position="49"/>
    </location>
</feature>
<evidence type="ECO:0000313" key="4">
    <source>
        <dbReference type="Proteomes" id="UP000293433"/>
    </source>
</evidence>
<name>A0A4Q7LEZ9_9BURK</name>
<dbReference type="AlphaFoldDB" id="A0A4Q7LEZ9"/>
<reference evidence="3 4" key="1">
    <citation type="submission" date="2019-02" db="EMBL/GenBank/DDBJ databases">
        <title>Genomic Encyclopedia of Type Strains, Phase IV (KMG-IV): sequencing the most valuable type-strain genomes for metagenomic binning, comparative biology and taxonomic classification.</title>
        <authorList>
            <person name="Goeker M."/>
        </authorList>
    </citation>
    <scope>NUCLEOTIDE SEQUENCE [LARGE SCALE GENOMIC DNA]</scope>
    <source>
        <strain evidence="3 4">DSM 10617</strain>
    </source>
</reference>
<dbReference type="InterPro" id="IPR010879">
    <property type="entry name" value="DUF1508"/>
</dbReference>
<dbReference type="SUPFAM" id="SSF160113">
    <property type="entry name" value="YegP-like"/>
    <property type="match status" value="2"/>
</dbReference>
<evidence type="ECO:0000256" key="1">
    <source>
        <dbReference type="SAM" id="MobiDB-lite"/>
    </source>
</evidence>
<feature type="domain" description="DUF1508" evidence="2">
    <location>
        <begin position="12"/>
        <end position="57"/>
    </location>
</feature>
<dbReference type="EMBL" id="SGWV01000011">
    <property type="protein sequence ID" value="RZS52157.1"/>
    <property type="molecule type" value="Genomic_DNA"/>
</dbReference>
<dbReference type="InterPro" id="IPR036913">
    <property type="entry name" value="YegP-like_sf"/>
</dbReference>
<dbReference type="RefSeq" id="WP_130483158.1">
    <property type="nucleotide sequence ID" value="NZ_SGWV01000011.1"/>
</dbReference>
<dbReference type="PANTHER" id="PTHR40606:SF1">
    <property type="entry name" value="UPF0339 PROTEIN YEGP"/>
    <property type="match status" value="1"/>
</dbReference>
<evidence type="ECO:0000313" key="3">
    <source>
        <dbReference type="EMBL" id="RZS52157.1"/>
    </source>
</evidence>
<feature type="region of interest" description="Disordered" evidence="1">
    <location>
        <begin position="84"/>
        <end position="110"/>
    </location>
</feature>
<protein>
    <recommendedName>
        <fullName evidence="2">DUF1508 domain-containing protein</fullName>
    </recommendedName>
</protein>
<dbReference type="Proteomes" id="UP000293433">
    <property type="component" value="Unassembled WGS sequence"/>
</dbReference>
<feature type="region of interest" description="Disordered" evidence="1">
    <location>
        <begin position="33"/>
        <end position="59"/>
    </location>
</feature>
<feature type="domain" description="DUF1508" evidence="2">
    <location>
        <begin position="61"/>
        <end position="108"/>
    </location>
</feature>